<keyword evidence="3" id="KW-1185">Reference proteome</keyword>
<feature type="region of interest" description="Disordered" evidence="1">
    <location>
        <begin position="600"/>
        <end position="630"/>
    </location>
</feature>
<evidence type="ECO:0000313" key="2">
    <source>
        <dbReference type="EMBL" id="KAJ8898272.1"/>
    </source>
</evidence>
<accession>A0ABQ9INM0</accession>
<dbReference type="Proteomes" id="UP001159363">
    <property type="component" value="Chromosome 1"/>
</dbReference>
<organism evidence="2 3">
    <name type="scientific">Dryococelus australis</name>
    <dbReference type="NCBI Taxonomy" id="614101"/>
    <lineage>
        <taxon>Eukaryota</taxon>
        <taxon>Metazoa</taxon>
        <taxon>Ecdysozoa</taxon>
        <taxon>Arthropoda</taxon>
        <taxon>Hexapoda</taxon>
        <taxon>Insecta</taxon>
        <taxon>Pterygota</taxon>
        <taxon>Neoptera</taxon>
        <taxon>Polyneoptera</taxon>
        <taxon>Phasmatodea</taxon>
        <taxon>Verophasmatodea</taxon>
        <taxon>Anareolatae</taxon>
        <taxon>Phasmatidae</taxon>
        <taxon>Eurycanthinae</taxon>
        <taxon>Dryococelus</taxon>
    </lineage>
</organism>
<protein>
    <submittedName>
        <fullName evidence="2">Uncharacterized protein</fullName>
    </submittedName>
</protein>
<gene>
    <name evidence="2" type="ORF">PR048_003632</name>
</gene>
<evidence type="ECO:0000256" key="1">
    <source>
        <dbReference type="SAM" id="MobiDB-lite"/>
    </source>
</evidence>
<feature type="region of interest" description="Disordered" evidence="1">
    <location>
        <begin position="238"/>
        <end position="266"/>
    </location>
</feature>
<comment type="caution">
    <text evidence="2">The sequence shown here is derived from an EMBL/GenBank/DDBJ whole genome shotgun (WGS) entry which is preliminary data.</text>
</comment>
<evidence type="ECO:0000313" key="3">
    <source>
        <dbReference type="Proteomes" id="UP001159363"/>
    </source>
</evidence>
<dbReference type="EMBL" id="JARBHB010000001">
    <property type="protein sequence ID" value="KAJ8898272.1"/>
    <property type="molecule type" value="Genomic_DNA"/>
</dbReference>
<reference evidence="2 3" key="1">
    <citation type="submission" date="2023-02" db="EMBL/GenBank/DDBJ databases">
        <title>LHISI_Scaffold_Assembly.</title>
        <authorList>
            <person name="Stuart O.P."/>
            <person name="Cleave R."/>
            <person name="Magrath M.J.L."/>
            <person name="Mikheyev A.S."/>
        </authorList>
    </citation>
    <scope>NUCLEOTIDE SEQUENCE [LARGE SCALE GENOMIC DNA]</scope>
    <source>
        <strain evidence="2">Daus_M_001</strain>
        <tissue evidence="2">Leg muscle</tissue>
    </source>
</reference>
<proteinExistence type="predicted"/>
<sequence length="950" mass="106797">MRRTRLNHVAFSLRREPTDHRNHCFGTNVLRVTPKETYRFKRGPSFATATTRLPPNRTGFDVLAVSLPDFRMIGVVPDDAAGRRVSSGISRFLHSGAAPCSPRFALIRSQDLGRVKLGRRILQLQPMKADRPAVTSEGRNRCGWRFNAGEPRFLRRKLRALPLRRRPGVVLPFRRTDDPKTPHPLAEECVAYRKHYTRKTPVLKPIVGCRIRTSCLNRNHAETRKFSTGGVRLVPREEHVAARSRSRSARDAIRAPSPPLAPRRSYAQVAQRFRRNQQIRNARIETKAEQDDEPLAGEGSGVVVRKVSKNAHFVPTTTRPETKEGPYSLRWRDDTARDRNNMFRASWRNGNSLGTRSGGIGLDSQRGHPGFDLPWFPETTPGEFWDGLLRPMVHESLERSGQFNAKTCGGCPVVIAAMQRARSPPEARFRRLFLVGRMTSGRHTHDWPLVERCGTLFPSNYPITKCRVKARRVGRDLIASQGEPLTPYKGQQSCKETRSAGRLDTPILRSCLEAGWTWKYDAPRLVQAHIDALFGKLSSIAGQWRGFPLLYFSQYPLSSGLDRRKHVYLALAFRGCFILRVWAAVAQRLEERVLRSSSGMKGRRKRKIPEKTRRTAASSGMIPTCENPGLSRPGIEPGSPSWVAGRLDERSSPANLNRVRFPRRVAPGFSHVGIMEGDAAGRRVFSGISRFPRLCILALSPHIFICCQSTLSLLSGVRASSFVVDPLQNDPGCTAAHQLTRESSMRDGTSRRQESLLYRLNSDRCLKWLPEVRVEQEVTDQPYPRHVRWAICQTNVQAREAIIPFRSMKSLAHYSRHVAGHCSADIRHVELPEGGAESRSHVVSNGVPKHHTCLSAVPLHNAGCQIAVATVASNTYAALTVEQFEAGLVREHYILPLSTPATAFMCPLQSETCVVSGQWKPTQWHTCHQSIRSRRRRAINTDRSTPVALL</sequence>
<name>A0ABQ9INM0_9NEOP</name>